<dbReference type="InterPro" id="IPR032710">
    <property type="entry name" value="NTF2-like_dom_sf"/>
</dbReference>
<organism evidence="1 2">
    <name type="scientific">Paraburkholderia humisilvae</name>
    <dbReference type="NCBI Taxonomy" id="627669"/>
    <lineage>
        <taxon>Bacteria</taxon>
        <taxon>Pseudomonadati</taxon>
        <taxon>Pseudomonadota</taxon>
        <taxon>Betaproteobacteria</taxon>
        <taxon>Burkholderiales</taxon>
        <taxon>Burkholderiaceae</taxon>
        <taxon>Paraburkholderia</taxon>
    </lineage>
</organism>
<reference evidence="1 2" key="1">
    <citation type="submission" date="2020-04" db="EMBL/GenBank/DDBJ databases">
        <authorList>
            <person name="De Canck E."/>
        </authorList>
    </citation>
    <scope>NUCLEOTIDE SEQUENCE [LARGE SCALE GENOMIC DNA]</scope>
    <source>
        <strain evidence="1 2">LMG 29542</strain>
    </source>
</reference>
<evidence type="ECO:0008006" key="3">
    <source>
        <dbReference type="Google" id="ProtNLM"/>
    </source>
</evidence>
<dbReference type="NCBIfam" id="NF033625">
    <property type="entry name" value="HpxZ"/>
    <property type="match status" value="1"/>
</dbReference>
<dbReference type="RefSeq" id="WP_175226005.1">
    <property type="nucleotide sequence ID" value="NZ_CADIKH010000006.1"/>
</dbReference>
<dbReference type="Proteomes" id="UP000494363">
    <property type="component" value="Unassembled WGS sequence"/>
</dbReference>
<dbReference type="InterPro" id="IPR024507">
    <property type="entry name" value="AtzH-like"/>
</dbReference>
<sequence length="136" mass="15253">MQLNLPHVVAEVSAAFSAYERALADHDNFMINALFWQRPETVRYGVGDIQHGCDQIRAFRKTCPPVPQSRRLQRTVITTFGTDFATVSTEFISMETDQIGRQMQTWAKVGPDSQPEAGLHGGWRIVAAHVSQIDKP</sequence>
<gene>
    <name evidence="1" type="ORF">LMG29542_01700</name>
</gene>
<dbReference type="AlphaFoldDB" id="A0A6J5DH45"/>
<keyword evidence="2" id="KW-1185">Reference proteome</keyword>
<dbReference type="EMBL" id="CADIKH010000006">
    <property type="protein sequence ID" value="CAB3752156.1"/>
    <property type="molecule type" value="Genomic_DNA"/>
</dbReference>
<evidence type="ECO:0000313" key="1">
    <source>
        <dbReference type="EMBL" id="CAB3752156.1"/>
    </source>
</evidence>
<dbReference type="Pfam" id="PF11533">
    <property type="entry name" value="AtzH-like"/>
    <property type="match status" value="1"/>
</dbReference>
<dbReference type="SUPFAM" id="SSF54427">
    <property type="entry name" value="NTF2-like"/>
    <property type="match status" value="1"/>
</dbReference>
<dbReference type="Gene3D" id="3.10.450.50">
    <property type="match status" value="1"/>
</dbReference>
<evidence type="ECO:0000313" key="2">
    <source>
        <dbReference type="Proteomes" id="UP000494363"/>
    </source>
</evidence>
<accession>A0A6J5DH45</accession>
<protein>
    <recommendedName>
        <fullName evidence="3">DUF4440 domain-containing protein</fullName>
    </recommendedName>
</protein>
<name>A0A6J5DH45_9BURK</name>
<proteinExistence type="predicted"/>